<protein>
    <recommendedName>
        <fullName evidence="8">Ion-translocating oxidoreductase complex subunit A</fullName>
        <ecNumber evidence="8">7.-.-.-</ecNumber>
    </recommendedName>
    <alternativeName>
        <fullName evidence="8">Rnf electron transport complex subunit A</fullName>
    </alternativeName>
</protein>
<organism evidence="9 10">
    <name type="scientific">Candidatus Ornithospirochaeta stercoravium</name>
    <dbReference type="NCBI Taxonomy" id="2840897"/>
    <lineage>
        <taxon>Bacteria</taxon>
        <taxon>Pseudomonadati</taxon>
        <taxon>Spirochaetota</taxon>
        <taxon>Spirochaetia</taxon>
        <taxon>Spirochaetales</taxon>
        <taxon>Spirochaetaceae</taxon>
        <taxon>Spirochaetaceae incertae sedis</taxon>
        <taxon>Candidatus Ornithospirochaeta</taxon>
    </lineage>
</organism>
<name>A0A9D9IAN6_9SPIO</name>
<feature type="transmembrane region" description="Helical" evidence="8">
    <location>
        <begin position="165"/>
        <end position="186"/>
    </location>
</feature>
<evidence type="ECO:0000256" key="4">
    <source>
        <dbReference type="ARBA" id="ARBA00022967"/>
    </source>
</evidence>
<keyword evidence="6 8" id="KW-1133">Transmembrane helix</keyword>
<reference evidence="9" key="2">
    <citation type="journal article" date="2021" name="PeerJ">
        <title>Extensive microbial diversity within the chicken gut microbiome revealed by metagenomics and culture.</title>
        <authorList>
            <person name="Gilroy R."/>
            <person name="Ravi A."/>
            <person name="Getino M."/>
            <person name="Pursley I."/>
            <person name="Horton D.L."/>
            <person name="Alikhan N.F."/>
            <person name="Baker D."/>
            <person name="Gharbi K."/>
            <person name="Hall N."/>
            <person name="Watson M."/>
            <person name="Adriaenssens E.M."/>
            <person name="Foster-Nyarko E."/>
            <person name="Jarju S."/>
            <person name="Secka A."/>
            <person name="Antonio M."/>
            <person name="Oren A."/>
            <person name="Chaudhuri R.R."/>
            <person name="La Ragione R."/>
            <person name="Hildebrand F."/>
            <person name="Pallen M.J."/>
        </authorList>
    </citation>
    <scope>NUCLEOTIDE SEQUENCE</scope>
    <source>
        <strain evidence="9">14700</strain>
    </source>
</reference>
<evidence type="ECO:0000256" key="1">
    <source>
        <dbReference type="ARBA" id="ARBA00004127"/>
    </source>
</evidence>
<dbReference type="PIRSF" id="PIRSF006102">
    <property type="entry name" value="NQR_DE"/>
    <property type="match status" value="1"/>
</dbReference>
<evidence type="ECO:0000256" key="3">
    <source>
        <dbReference type="ARBA" id="ARBA00022692"/>
    </source>
</evidence>
<evidence type="ECO:0000313" key="10">
    <source>
        <dbReference type="Proteomes" id="UP000810292"/>
    </source>
</evidence>
<keyword evidence="3 8" id="KW-0812">Transmembrane</keyword>
<keyword evidence="5 8" id="KW-0249">Electron transport</keyword>
<dbReference type="GO" id="GO:0022900">
    <property type="term" value="P:electron transport chain"/>
    <property type="evidence" value="ECO:0007669"/>
    <property type="project" value="UniProtKB-UniRule"/>
</dbReference>
<evidence type="ECO:0000256" key="5">
    <source>
        <dbReference type="ARBA" id="ARBA00022982"/>
    </source>
</evidence>
<feature type="transmembrane region" description="Helical" evidence="8">
    <location>
        <begin position="42"/>
        <end position="64"/>
    </location>
</feature>
<dbReference type="EC" id="7.-.-.-" evidence="8"/>
<evidence type="ECO:0000256" key="7">
    <source>
        <dbReference type="ARBA" id="ARBA00023136"/>
    </source>
</evidence>
<dbReference type="GO" id="GO:0005886">
    <property type="term" value="C:plasma membrane"/>
    <property type="evidence" value="ECO:0007669"/>
    <property type="project" value="UniProtKB-SubCell"/>
</dbReference>
<feature type="transmembrane region" description="Helical" evidence="8">
    <location>
        <begin position="70"/>
        <end position="90"/>
    </location>
</feature>
<comment type="subcellular location">
    <subcellularLocation>
        <location evidence="8">Cell membrane</location>
        <topology evidence="8">Multi-pass membrane protein</topology>
    </subcellularLocation>
    <subcellularLocation>
        <location evidence="1">Endomembrane system</location>
        <topology evidence="1">Multi-pass membrane protein</topology>
    </subcellularLocation>
</comment>
<dbReference type="Pfam" id="PF02508">
    <property type="entry name" value="Rnf-Nqr"/>
    <property type="match status" value="1"/>
</dbReference>
<dbReference type="AlphaFoldDB" id="A0A9D9IAN6"/>
<sequence length="197" mass="21296">MSYLGIVITYVFVQNFILVQFLGLCPFIGVSKNSESAIGMGVAVTFVTAIASVVCWAVHTFLLAPFGLEYLRTIAFILVIAALVQLVEMVIRKMSPGLYKALGIYLPLITTNCAVLGIAIINIDNGYNLLESFLAGLSAGLGFTMAIILMSNIREKLDMTPVRKVFRGVPIAFISAGLMALAFMMFDKSLLTNLGLV</sequence>
<reference evidence="9" key="1">
    <citation type="submission" date="2020-10" db="EMBL/GenBank/DDBJ databases">
        <authorList>
            <person name="Gilroy R."/>
        </authorList>
    </citation>
    <scope>NUCLEOTIDE SEQUENCE</scope>
    <source>
        <strain evidence="9">14700</strain>
    </source>
</reference>
<comment type="caution">
    <text evidence="9">The sequence shown here is derived from an EMBL/GenBank/DDBJ whole genome shotgun (WGS) entry which is preliminary data.</text>
</comment>
<gene>
    <name evidence="9" type="primary">rsxA</name>
    <name evidence="8" type="synonym">rnfA</name>
    <name evidence="9" type="ORF">IAA72_02740</name>
</gene>
<evidence type="ECO:0000313" key="9">
    <source>
        <dbReference type="EMBL" id="MBO8468685.1"/>
    </source>
</evidence>
<dbReference type="InterPro" id="IPR050133">
    <property type="entry name" value="NqrDE/RnfAE_oxidrdctase"/>
</dbReference>
<feature type="transmembrane region" description="Helical" evidence="8">
    <location>
        <begin position="6"/>
        <end position="30"/>
    </location>
</feature>
<proteinExistence type="inferred from homology"/>
<keyword evidence="2 8" id="KW-0813">Transport</keyword>
<dbReference type="InterPro" id="IPR003667">
    <property type="entry name" value="NqrDE/RnfAE"/>
</dbReference>
<dbReference type="NCBIfam" id="NF003481">
    <property type="entry name" value="PRK05151.1"/>
    <property type="match status" value="1"/>
</dbReference>
<comment type="similarity">
    <text evidence="8">Belongs to the NqrDE/RnfAE family.</text>
</comment>
<dbReference type="HAMAP" id="MF_00459">
    <property type="entry name" value="RsxA_RnfA"/>
    <property type="match status" value="1"/>
</dbReference>
<keyword evidence="4 8" id="KW-1278">Translocase</keyword>
<dbReference type="GO" id="GO:0012505">
    <property type="term" value="C:endomembrane system"/>
    <property type="evidence" value="ECO:0007669"/>
    <property type="project" value="UniProtKB-SubCell"/>
</dbReference>
<keyword evidence="7 8" id="KW-0472">Membrane</keyword>
<dbReference type="PANTHER" id="PTHR30335">
    <property type="entry name" value="INTEGRAL MEMBRANE PROTEIN OF SOXR-REDUCING COMPLEX"/>
    <property type="match status" value="1"/>
</dbReference>
<evidence type="ECO:0000256" key="6">
    <source>
        <dbReference type="ARBA" id="ARBA00022989"/>
    </source>
</evidence>
<dbReference type="NCBIfam" id="TIGR01943">
    <property type="entry name" value="rnfA"/>
    <property type="match status" value="1"/>
</dbReference>
<dbReference type="InterPro" id="IPR011293">
    <property type="entry name" value="Ion_transpt_RnfA/RsxA"/>
</dbReference>
<feature type="transmembrane region" description="Helical" evidence="8">
    <location>
        <begin position="102"/>
        <end position="121"/>
    </location>
</feature>
<keyword evidence="8" id="KW-1003">Cell membrane</keyword>
<feature type="transmembrane region" description="Helical" evidence="8">
    <location>
        <begin position="133"/>
        <end position="153"/>
    </location>
</feature>
<accession>A0A9D9IAN6</accession>
<comment type="function">
    <text evidence="8">Part of a membrane-bound complex that couples electron transfer with translocation of ions across the membrane.</text>
</comment>
<dbReference type="PANTHER" id="PTHR30335:SF0">
    <property type="entry name" value="ION-TRANSLOCATING OXIDOREDUCTASE COMPLEX SUBUNIT A"/>
    <property type="match status" value="1"/>
</dbReference>
<evidence type="ECO:0000256" key="2">
    <source>
        <dbReference type="ARBA" id="ARBA00022448"/>
    </source>
</evidence>
<dbReference type="EMBL" id="JADIMF010000044">
    <property type="protein sequence ID" value="MBO8468685.1"/>
    <property type="molecule type" value="Genomic_DNA"/>
</dbReference>
<evidence type="ECO:0000256" key="8">
    <source>
        <dbReference type="HAMAP-Rule" id="MF_00459"/>
    </source>
</evidence>
<dbReference type="Proteomes" id="UP000810292">
    <property type="component" value="Unassembled WGS sequence"/>
</dbReference>
<comment type="subunit">
    <text evidence="8">The complex is composed of six subunits: RnfA, RnfB, RnfC, RnfD, RnfE and RnfG.</text>
</comment>